<name>A0A9P9FFL1_9HYPO</name>
<comment type="caution">
    <text evidence="2">The sequence shown here is derived from an EMBL/GenBank/DDBJ whole genome shotgun (WGS) entry which is preliminary data.</text>
</comment>
<gene>
    <name evidence="2" type="ORF">EDB81DRAFT_332589</name>
</gene>
<dbReference type="Proteomes" id="UP000738349">
    <property type="component" value="Unassembled WGS sequence"/>
</dbReference>
<feature type="region of interest" description="Disordered" evidence="1">
    <location>
        <begin position="1"/>
        <end position="35"/>
    </location>
</feature>
<evidence type="ECO:0000256" key="1">
    <source>
        <dbReference type="SAM" id="MobiDB-lite"/>
    </source>
</evidence>
<organism evidence="2 3">
    <name type="scientific">Dactylonectria macrodidyma</name>
    <dbReference type="NCBI Taxonomy" id="307937"/>
    <lineage>
        <taxon>Eukaryota</taxon>
        <taxon>Fungi</taxon>
        <taxon>Dikarya</taxon>
        <taxon>Ascomycota</taxon>
        <taxon>Pezizomycotina</taxon>
        <taxon>Sordariomycetes</taxon>
        <taxon>Hypocreomycetidae</taxon>
        <taxon>Hypocreales</taxon>
        <taxon>Nectriaceae</taxon>
        <taxon>Dactylonectria</taxon>
    </lineage>
</organism>
<dbReference type="AlphaFoldDB" id="A0A9P9FFL1"/>
<dbReference type="EMBL" id="JAGMUV010000004">
    <property type="protein sequence ID" value="KAH7160947.1"/>
    <property type="molecule type" value="Genomic_DNA"/>
</dbReference>
<sequence length="242" mass="26926">MVGQVRGRRKPQIGRPVALSNTDDGGGKGMRNGGIGELENWKNRRHIVVIYGQGTCCDTRAEVMHCIERSRFTRRGALIHLYIERNLGSLHENVNNEEDSSRLCRVSHNRSVPPLSDESVAASSPAHGYMHTQNEFRTYLSVPNQLTLLNVKVITLWMPLGTGMRGGGNARGPSLRFFSFSLQGRVLLVLFFLALDSGLARPPLERNLDFAALGDWNEPELECWTRAERFQSTILGLLGLAA</sequence>
<evidence type="ECO:0000313" key="3">
    <source>
        <dbReference type="Proteomes" id="UP000738349"/>
    </source>
</evidence>
<accession>A0A9P9FFL1</accession>
<evidence type="ECO:0000313" key="2">
    <source>
        <dbReference type="EMBL" id="KAH7160947.1"/>
    </source>
</evidence>
<feature type="compositionally biased region" description="Basic residues" evidence="1">
    <location>
        <begin position="1"/>
        <end position="12"/>
    </location>
</feature>
<reference evidence="2" key="1">
    <citation type="journal article" date="2021" name="Nat. Commun.">
        <title>Genetic determinants of endophytism in the Arabidopsis root mycobiome.</title>
        <authorList>
            <person name="Mesny F."/>
            <person name="Miyauchi S."/>
            <person name="Thiergart T."/>
            <person name="Pickel B."/>
            <person name="Atanasova L."/>
            <person name="Karlsson M."/>
            <person name="Huettel B."/>
            <person name="Barry K.W."/>
            <person name="Haridas S."/>
            <person name="Chen C."/>
            <person name="Bauer D."/>
            <person name="Andreopoulos W."/>
            <person name="Pangilinan J."/>
            <person name="LaButti K."/>
            <person name="Riley R."/>
            <person name="Lipzen A."/>
            <person name="Clum A."/>
            <person name="Drula E."/>
            <person name="Henrissat B."/>
            <person name="Kohler A."/>
            <person name="Grigoriev I.V."/>
            <person name="Martin F.M."/>
            <person name="Hacquard S."/>
        </authorList>
    </citation>
    <scope>NUCLEOTIDE SEQUENCE</scope>
    <source>
        <strain evidence="2">MPI-CAGE-AT-0147</strain>
    </source>
</reference>
<protein>
    <submittedName>
        <fullName evidence="2">Uncharacterized protein</fullName>
    </submittedName>
</protein>
<proteinExistence type="predicted"/>
<keyword evidence="3" id="KW-1185">Reference proteome</keyword>